<sequence length="133" mass="14993">MDKLQKAKRWFARAAIIVAIFAILITLLPKLPADWSLASLTGLFSTKPTVWSYNLEGGEWSGWIVTPSGSDYIIDVETPVQVCYWDDPGCIKPYTAYPASYRKPIWLPRGLNRQSFKLLSPVDTTATVTIQER</sequence>
<keyword evidence="1" id="KW-0472">Membrane</keyword>
<accession>A0A1G1Z0H2</accession>
<dbReference type="AlphaFoldDB" id="A0A1G1Z0H2"/>
<protein>
    <submittedName>
        <fullName evidence="2">Uncharacterized protein</fullName>
    </submittedName>
</protein>
<feature type="transmembrane region" description="Helical" evidence="1">
    <location>
        <begin position="12"/>
        <end position="31"/>
    </location>
</feature>
<dbReference type="EMBL" id="MHIU01000004">
    <property type="protein sequence ID" value="OGY58131.1"/>
    <property type="molecule type" value="Genomic_DNA"/>
</dbReference>
<keyword evidence="1" id="KW-1133">Transmembrane helix</keyword>
<gene>
    <name evidence="2" type="ORF">A3D47_00295</name>
</gene>
<evidence type="ECO:0000313" key="3">
    <source>
        <dbReference type="Proteomes" id="UP000178651"/>
    </source>
</evidence>
<name>A0A1G1Z0H2_9BACT</name>
<dbReference type="Proteomes" id="UP000178651">
    <property type="component" value="Unassembled WGS sequence"/>
</dbReference>
<evidence type="ECO:0000256" key="1">
    <source>
        <dbReference type="SAM" id="Phobius"/>
    </source>
</evidence>
<comment type="caution">
    <text evidence="2">The sequence shown here is derived from an EMBL/GenBank/DDBJ whole genome shotgun (WGS) entry which is preliminary data.</text>
</comment>
<keyword evidence="1" id="KW-0812">Transmembrane</keyword>
<evidence type="ECO:0000313" key="2">
    <source>
        <dbReference type="EMBL" id="OGY58131.1"/>
    </source>
</evidence>
<proteinExistence type="predicted"/>
<organism evidence="2 3">
    <name type="scientific">Candidatus Colwellbacteria bacterium RIFCSPHIGHO2_02_FULL_43_15</name>
    <dbReference type="NCBI Taxonomy" id="1797686"/>
    <lineage>
        <taxon>Bacteria</taxon>
        <taxon>Candidatus Colwelliibacteriota</taxon>
    </lineage>
</organism>
<reference evidence="2 3" key="1">
    <citation type="journal article" date="2016" name="Nat. Commun.">
        <title>Thousands of microbial genomes shed light on interconnected biogeochemical processes in an aquifer system.</title>
        <authorList>
            <person name="Anantharaman K."/>
            <person name="Brown C.T."/>
            <person name="Hug L.A."/>
            <person name="Sharon I."/>
            <person name="Castelle C.J."/>
            <person name="Probst A.J."/>
            <person name="Thomas B.C."/>
            <person name="Singh A."/>
            <person name="Wilkins M.J."/>
            <person name="Karaoz U."/>
            <person name="Brodie E.L."/>
            <person name="Williams K.H."/>
            <person name="Hubbard S.S."/>
            <person name="Banfield J.F."/>
        </authorList>
    </citation>
    <scope>NUCLEOTIDE SEQUENCE [LARGE SCALE GENOMIC DNA]</scope>
</reference>